<gene>
    <name evidence="8" type="ORF">L195_g025151</name>
</gene>
<dbReference type="PANTHER" id="PTHR31221">
    <property type="entry name" value="WRKY TRANSCRIPTION FACTOR PROTEIN 1-RELATED"/>
    <property type="match status" value="1"/>
</dbReference>
<accession>A0A2K3NFN4</accession>
<feature type="domain" description="WRKY" evidence="7">
    <location>
        <begin position="183"/>
        <end position="249"/>
    </location>
</feature>
<evidence type="ECO:0000256" key="4">
    <source>
        <dbReference type="ARBA" id="ARBA00023163"/>
    </source>
</evidence>
<dbReference type="PROSITE" id="PS50811">
    <property type="entry name" value="WRKY"/>
    <property type="match status" value="1"/>
</dbReference>
<dbReference type="SUPFAM" id="SSF118290">
    <property type="entry name" value="WRKY DNA-binding domain"/>
    <property type="match status" value="1"/>
</dbReference>
<keyword evidence="3" id="KW-0238">DNA-binding</keyword>
<evidence type="ECO:0000259" key="7">
    <source>
        <dbReference type="PROSITE" id="PS50811"/>
    </source>
</evidence>
<evidence type="ECO:0000256" key="5">
    <source>
        <dbReference type="ARBA" id="ARBA00023242"/>
    </source>
</evidence>
<evidence type="ECO:0000256" key="1">
    <source>
        <dbReference type="ARBA" id="ARBA00004123"/>
    </source>
</evidence>
<feature type="compositionally biased region" description="Basic and acidic residues" evidence="6">
    <location>
        <begin position="1"/>
        <end position="13"/>
    </location>
</feature>
<evidence type="ECO:0000256" key="2">
    <source>
        <dbReference type="ARBA" id="ARBA00023015"/>
    </source>
</evidence>
<dbReference type="Gene3D" id="2.20.25.80">
    <property type="entry name" value="WRKY domain"/>
    <property type="match status" value="1"/>
</dbReference>
<feature type="region of interest" description="Disordered" evidence="6">
    <location>
        <begin position="361"/>
        <end position="382"/>
    </location>
</feature>
<proteinExistence type="predicted"/>
<dbReference type="EMBL" id="ASHM01020609">
    <property type="protein sequence ID" value="PNY01848.1"/>
    <property type="molecule type" value="Genomic_DNA"/>
</dbReference>
<dbReference type="STRING" id="57577.A0A2K3NFN4"/>
<comment type="subcellular location">
    <subcellularLocation>
        <location evidence="1">Nucleus</location>
    </subcellularLocation>
</comment>
<dbReference type="GO" id="GO:0043565">
    <property type="term" value="F:sequence-specific DNA binding"/>
    <property type="evidence" value="ECO:0007669"/>
    <property type="project" value="InterPro"/>
</dbReference>
<keyword evidence="5" id="KW-0539">Nucleus</keyword>
<dbReference type="Proteomes" id="UP000236291">
    <property type="component" value="Unassembled WGS sequence"/>
</dbReference>
<evidence type="ECO:0000256" key="3">
    <source>
        <dbReference type="ARBA" id="ARBA00023125"/>
    </source>
</evidence>
<protein>
    <submittedName>
        <fullName evidence="8">WRKY transcription factor</fullName>
    </submittedName>
</protein>
<feature type="region of interest" description="Disordered" evidence="6">
    <location>
        <begin position="1"/>
        <end position="26"/>
    </location>
</feature>
<reference evidence="8 9" key="1">
    <citation type="journal article" date="2014" name="Am. J. Bot.">
        <title>Genome assembly and annotation for red clover (Trifolium pratense; Fabaceae).</title>
        <authorList>
            <person name="Istvanek J."/>
            <person name="Jaros M."/>
            <person name="Krenek A."/>
            <person name="Repkova J."/>
        </authorList>
    </citation>
    <scope>NUCLEOTIDE SEQUENCE [LARGE SCALE GENOMIC DNA]</scope>
    <source>
        <strain evidence="9">cv. Tatra</strain>
        <tissue evidence="8">Young leaves</tissue>
    </source>
</reference>
<dbReference type="SMART" id="SM00774">
    <property type="entry name" value="WRKY"/>
    <property type="match status" value="1"/>
</dbReference>
<reference evidence="8 9" key="2">
    <citation type="journal article" date="2017" name="Front. Plant Sci.">
        <title>Gene Classification and Mining of Molecular Markers Useful in Red Clover (Trifolium pratense) Breeding.</title>
        <authorList>
            <person name="Istvanek J."/>
            <person name="Dluhosova J."/>
            <person name="Dluhos P."/>
            <person name="Patkova L."/>
            <person name="Nedelnik J."/>
            <person name="Repkova J."/>
        </authorList>
    </citation>
    <scope>NUCLEOTIDE SEQUENCE [LARGE SCALE GENOMIC DNA]</scope>
    <source>
        <strain evidence="9">cv. Tatra</strain>
        <tissue evidence="8">Young leaves</tissue>
    </source>
</reference>
<dbReference type="GO" id="GO:0003700">
    <property type="term" value="F:DNA-binding transcription factor activity"/>
    <property type="evidence" value="ECO:0007669"/>
    <property type="project" value="InterPro"/>
</dbReference>
<sequence>MATRGDAEVHADIEVQQSPEGHDANQDEQVLNMQNDANAMLDIERARKGKMPMIYSEGVCAEETVPVADDEVPNAPLPNGHDANQDEQVVDMQNHDANAMLEIQRARKGKMPMNYSEGVCAEKTVAFYDQVSTDEEIPNAIADDEESHIGGASPKRKRNMDLSEYYKPPRARIGPKSVIRVESEEDILDDGYHWQKYGRKYVKGNPNHPRAYYRCTHRTCDIRKQVERDARYPQFVIVSYEGRHNHKVPGPRQRSRTFTPFTPTVPVVYADMPPPPPSATPVTLSFTPFNNPNNKFIHGYRPYNLDFDRPNDSFLNIPHTRPYDFVQPNNSSPGFSLSPPLPPSDGRGFLWIGGHDIAAVPFRGTAPPTDEEEEANDVPNNE</sequence>
<keyword evidence="2" id="KW-0805">Transcription regulation</keyword>
<dbReference type="AlphaFoldDB" id="A0A2K3NFN4"/>
<keyword evidence="4" id="KW-0804">Transcription</keyword>
<evidence type="ECO:0000313" key="8">
    <source>
        <dbReference type="EMBL" id="PNY01848.1"/>
    </source>
</evidence>
<dbReference type="InterPro" id="IPR044810">
    <property type="entry name" value="WRKY_plant"/>
</dbReference>
<evidence type="ECO:0000256" key="6">
    <source>
        <dbReference type="SAM" id="MobiDB-lite"/>
    </source>
</evidence>
<dbReference type="PANTHER" id="PTHR31221:SF112">
    <property type="entry name" value="WRKY TRANSCRIPTION FACTOR 50-RELATED"/>
    <property type="match status" value="1"/>
</dbReference>
<dbReference type="InterPro" id="IPR003657">
    <property type="entry name" value="WRKY_dom"/>
</dbReference>
<dbReference type="OrthoDB" id="1425083at2759"/>
<evidence type="ECO:0000313" key="9">
    <source>
        <dbReference type="Proteomes" id="UP000236291"/>
    </source>
</evidence>
<dbReference type="Pfam" id="PF03106">
    <property type="entry name" value="WRKY"/>
    <property type="match status" value="1"/>
</dbReference>
<comment type="caution">
    <text evidence="8">The sequence shown here is derived from an EMBL/GenBank/DDBJ whole genome shotgun (WGS) entry which is preliminary data.</text>
</comment>
<dbReference type="InterPro" id="IPR036576">
    <property type="entry name" value="WRKY_dom_sf"/>
</dbReference>
<dbReference type="GO" id="GO:0005634">
    <property type="term" value="C:nucleus"/>
    <property type="evidence" value="ECO:0007669"/>
    <property type="project" value="UniProtKB-SubCell"/>
</dbReference>
<organism evidence="8 9">
    <name type="scientific">Trifolium pratense</name>
    <name type="common">Red clover</name>
    <dbReference type="NCBI Taxonomy" id="57577"/>
    <lineage>
        <taxon>Eukaryota</taxon>
        <taxon>Viridiplantae</taxon>
        <taxon>Streptophyta</taxon>
        <taxon>Embryophyta</taxon>
        <taxon>Tracheophyta</taxon>
        <taxon>Spermatophyta</taxon>
        <taxon>Magnoliopsida</taxon>
        <taxon>eudicotyledons</taxon>
        <taxon>Gunneridae</taxon>
        <taxon>Pentapetalae</taxon>
        <taxon>rosids</taxon>
        <taxon>fabids</taxon>
        <taxon>Fabales</taxon>
        <taxon>Fabaceae</taxon>
        <taxon>Papilionoideae</taxon>
        <taxon>50 kb inversion clade</taxon>
        <taxon>NPAAA clade</taxon>
        <taxon>Hologalegina</taxon>
        <taxon>IRL clade</taxon>
        <taxon>Trifolieae</taxon>
        <taxon>Trifolium</taxon>
    </lineage>
</organism>
<name>A0A2K3NFN4_TRIPR</name>